<keyword evidence="3" id="KW-1185">Reference proteome</keyword>
<sequence>MRRSDTRSIPLLPSLYVCRHLSKNPTLHKTVPRFGRRRAPNRSNTE</sequence>
<dbReference type="RefSeq" id="XP_062738265.1">
    <property type="nucleotide sequence ID" value="XM_062875038.1"/>
</dbReference>
<dbReference type="Proteomes" id="UP001322138">
    <property type="component" value="Unassembled WGS sequence"/>
</dbReference>
<protein>
    <submittedName>
        <fullName evidence="2">Uncharacterized protein</fullName>
    </submittedName>
</protein>
<gene>
    <name evidence="2" type="ORF">QC761_117555</name>
</gene>
<organism evidence="2 3">
    <name type="scientific">Podospora bellae-mahoneyi</name>
    <dbReference type="NCBI Taxonomy" id="2093777"/>
    <lineage>
        <taxon>Eukaryota</taxon>
        <taxon>Fungi</taxon>
        <taxon>Dikarya</taxon>
        <taxon>Ascomycota</taxon>
        <taxon>Pezizomycotina</taxon>
        <taxon>Sordariomycetes</taxon>
        <taxon>Sordariomycetidae</taxon>
        <taxon>Sordariales</taxon>
        <taxon>Podosporaceae</taxon>
        <taxon>Podospora</taxon>
    </lineage>
</organism>
<feature type="region of interest" description="Disordered" evidence="1">
    <location>
        <begin position="27"/>
        <end position="46"/>
    </location>
</feature>
<proteinExistence type="predicted"/>
<evidence type="ECO:0000256" key="1">
    <source>
        <dbReference type="SAM" id="MobiDB-lite"/>
    </source>
</evidence>
<accession>A0ABR0G0R6</accession>
<name>A0ABR0G0R6_9PEZI</name>
<evidence type="ECO:0000313" key="2">
    <source>
        <dbReference type="EMBL" id="KAK4649290.1"/>
    </source>
</evidence>
<evidence type="ECO:0000313" key="3">
    <source>
        <dbReference type="Proteomes" id="UP001322138"/>
    </source>
</evidence>
<dbReference type="GeneID" id="87894520"/>
<feature type="compositionally biased region" description="Basic residues" evidence="1">
    <location>
        <begin position="30"/>
        <end position="40"/>
    </location>
</feature>
<dbReference type="EMBL" id="JAFFGZ010000001">
    <property type="protein sequence ID" value="KAK4649290.1"/>
    <property type="molecule type" value="Genomic_DNA"/>
</dbReference>
<comment type="caution">
    <text evidence="2">The sequence shown here is derived from an EMBL/GenBank/DDBJ whole genome shotgun (WGS) entry which is preliminary data.</text>
</comment>
<reference evidence="2 3" key="1">
    <citation type="journal article" date="2023" name="bioRxiv">
        <title>High-quality genome assemblies of four members of thePodospora anserinaspecies complex.</title>
        <authorList>
            <person name="Ament-Velasquez S.L."/>
            <person name="Vogan A.A."/>
            <person name="Wallerman O."/>
            <person name="Hartmann F."/>
            <person name="Gautier V."/>
            <person name="Silar P."/>
            <person name="Giraud T."/>
            <person name="Johannesson H."/>
        </authorList>
    </citation>
    <scope>NUCLEOTIDE SEQUENCE [LARGE SCALE GENOMIC DNA]</scope>
    <source>
        <strain evidence="2 3">CBS 112042</strain>
    </source>
</reference>